<keyword evidence="5" id="KW-1185">Reference proteome</keyword>
<dbReference type="RefSeq" id="WP_012386336.1">
    <property type="nucleotide sequence ID" value="NC_010581.1"/>
</dbReference>
<proteinExistence type="predicted"/>
<dbReference type="Gene3D" id="2.70.98.10">
    <property type="match status" value="1"/>
</dbReference>
<dbReference type="eggNOG" id="COG3387">
    <property type="taxonomic scope" value="Bacteria"/>
</dbReference>
<dbReference type="PANTHER" id="PTHR31616:SF0">
    <property type="entry name" value="GLUCAN 1,4-ALPHA-GLUCOSIDASE"/>
    <property type="match status" value="1"/>
</dbReference>
<feature type="chain" id="PRO_5002776666" evidence="1">
    <location>
        <begin position="23"/>
        <end position="715"/>
    </location>
</feature>
<dbReference type="AlphaFoldDB" id="B2IEP8"/>
<name>B2IEP8_BEII9</name>
<dbReference type="EC" id="3.2.1.3" evidence="4"/>
<dbReference type="HOGENOM" id="CLU_010471_0_0_5"/>
<dbReference type="InterPro" id="IPR014718">
    <property type="entry name" value="GH-type_carb-bd"/>
</dbReference>
<organism evidence="4 5">
    <name type="scientific">Beijerinckia indica subsp. indica (strain ATCC 9039 / DSM 1715 / NCIMB 8712)</name>
    <dbReference type="NCBI Taxonomy" id="395963"/>
    <lineage>
        <taxon>Bacteria</taxon>
        <taxon>Pseudomonadati</taxon>
        <taxon>Pseudomonadota</taxon>
        <taxon>Alphaproteobacteria</taxon>
        <taxon>Hyphomicrobiales</taxon>
        <taxon>Beijerinckiaceae</taxon>
        <taxon>Beijerinckia</taxon>
    </lineage>
</organism>
<sequence>MKLKCFAAALAVASATLSTAHAQSIAPGAPGYKQGWSPANKQGFGTSTTHESNVWFTLGGSGLTDVYFPRIDTPSIRDLQFVVSDGRTFAERESEATRYHVELAAPHSLVYRQINTANNKRYRLTKTYSTDPERAVLLVDVTFESLDGHPYQLYALLNPAPGNDQMHTHGETFHHALVASNGNVASAFTADPPFTRTSNGYLGVSDGWQDLSSHHHMEWTYVVADQGNVVQTGQTTLDGVTRKHLTIAIGFGSTTTQAASQAQDALRTGFDRIAQAYAYGWRRYLASLKPTPASAHDQKELYETSLMVLAAVEDKTYKGAFVASPTMPWAFGDGLDNPSDAYHLVWSRDLYQIASALLAAGDRGAAERALAYLFDHQQKPDGSFPQNSLVDGTPIWGGLQMDEVAFPILLAWQLGRFDGATYTGHVKKAADFIIGHGPVSQAERWENQGGYSPATIAAEIAGLICAADIARRNGDEASARTYESTADTWKGKIETWTTTQTGPFSKSPYYLRLTKDGQGNSGTTYNIGDSGPDGVDQRAVVDPSFLELVRLGIKAADDPIILNTLPVVDTQLGTTTPTGTFWHRYNFDGYGEKRDGSEWNIGFPAGSQATIGRLWPIFAGERGEYDLLAKNPDSARARLKAMAATANDGLLIPEQVWDLNPPSGQPDFLPGHPTTSATPLAWSHAQFVRLAWSIDHGYPLEQPAIVACRYAHQCK</sequence>
<evidence type="ECO:0000256" key="1">
    <source>
        <dbReference type="SAM" id="SignalP"/>
    </source>
</evidence>
<accession>B2IEP8</accession>
<dbReference type="InterPro" id="IPR015220">
    <property type="entry name" value="Glucodextranase_N"/>
</dbReference>
<reference evidence="4 5" key="2">
    <citation type="journal article" date="2010" name="J. Bacteriol.">
        <title>Complete genome sequence of Beijerinckia indica subsp. indica.</title>
        <authorList>
            <person name="Tamas I."/>
            <person name="Dedysh S.N."/>
            <person name="Liesack W."/>
            <person name="Stott M.B."/>
            <person name="Alam M."/>
            <person name="Murrell J.C."/>
            <person name="Dunfield P.F."/>
        </authorList>
    </citation>
    <scope>NUCLEOTIDE SEQUENCE [LARGE SCALE GENOMIC DNA]</scope>
    <source>
        <strain evidence="5">ATCC 9039 / DSM 1715 / NCIMB 8712</strain>
    </source>
</reference>
<evidence type="ECO:0000313" key="5">
    <source>
        <dbReference type="Proteomes" id="UP000001695"/>
    </source>
</evidence>
<dbReference type="CAZy" id="GH15">
    <property type="family name" value="Glycoside Hydrolase Family 15"/>
</dbReference>
<dbReference type="GO" id="GO:0030246">
    <property type="term" value="F:carbohydrate binding"/>
    <property type="evidence" value="ECO:0007669"/>
    <property type="project" value="InterPro"/>
</dbReference>
<dbReference type="PANTHER" id="PTHR31616">
    <property type="entry name" value="TREHALASE"/>
    <property type="match status" value="1"/>
</dbReference>
<dbReference type="Proteomes" id="UP000001695">
    <property type="component" value="Chromosome"/>
</dbReference>
<keyword evidence="4" id="KW-0378">Hydrolase</keyword>
<evidence type="ECO:0000259" key="2">
    <source>
        <dbReference type="Pfam" id="PF00723"/>
    </source>
</evidence>
<dbReference type="InterPro" id="IPR011613">
    <property type="entry name" value="GH15-like"/>
</dbReference>
<gene>
    <name evidence="4" type="ordered locus">Bind_3431</name>
</gene>
<dbReference type="CDD" id="cd07430">
    <property type="entry name" value="GH15_N"/>
    <property type="match status" value="1"/>
</dbReference>
<keyword evidence="4" id="KW-0326">Glycosidase</keyword>
<dbReference type="SUPFAM" id="SSF74650">
    <property type="entry name" value="Galactose mutarotase-like"/>
    <property type="match status" value="1"/>
</dbReference>
<dbReference type="STRING" id="395963.Bind_3431"/>
<feature type="domain" description="GH15-like" evidence="2">
    <location>
        <begin position="298"/>
        <end position="375"/>
    </location>
</feature>
<dbReference type="InterPro" id="IPR011013">
    <property type="entry name" value="Gal_mutarotase_sf_dom"/>
</dbReference>
<dbReference type="SUPFAM" id="SSF48208">
    <property type="entry name" value="Six-hairpin glycosidases"/>
    <property type="match status" value="1"/>
</dbReference>
<dbReference type="GO" id="GO:0016757">
    <property type="term" value="F:glycosyltransferase activity"/>
    <property type="evidence" value="ECO:0007669"/>
    <property type="project" value="UniProtKB-ARBA"/>
</dbReference>
<dbReference type="Gene3D" id="1.50.10.10">
    <property type="match status" value="1"/>
</dbReference>
<dbReference type="InterPro" id="IPR008928">
    <property type="entry name" value="6-hairpin_glycosidase_sf"/>
</dbReference>
<feature type="domain" description="Glucodextranase N-terminal" evidence="3">
    <location>
        <begin position="26"/>
        <end position="285"/>
    </location>
</feature>
<dbReference type="EMBL" id="CP001016">
    <property type="protein sequence ID" value="ACB96988.1"/>
    <property type="molecule type" value="Genomic_DNA"/>
</dbReference>
<reference evidence="5" key="1">
    <citation type="submission" date="2008-03" db="EMBL/GenBank/DDBJ databases">
        <title>Complete sequence of chromosome of Beijerinckia indica subsp. indica ATCC 9039.</title>
        <authorList>
            <consortium name="US DOE Joint Genome Institute"/>
            <person name="Copeland A."/>
            <person name="Lucas S."/>
            <person name="Lapidus A."/>
            <person name="Glavina del Rio T."/>
            <person name="Dalin E."/>
            <person name="Tice H."/>
            <person name="Bruce D."/>
            <person name="Goodwin L."/>
            <person name="Pitluck S."/>
            <person name="LaButti K."/>
            <person name="Schmutz J."/>
            <person name="Larimer F."/>
            <person name="Land M."/>
            <person name="Hauser L."/>
            <person name="Kyrpides N."/>
            <person name="Mikhailova N."/>
            <person name="Dunfield P.F."/>
            <person name="Dedysh S.N."/>
            <person name="Liesack W."/>
            <person name="Saw J.H."/>
            <person name="Alam M."/>
            <person name="Chen Y."/>
            <person name="Murrell J.C."/>
            <person name="Richardson P."/>
        </authorList>
    </citation>
    <scope>NUCLEOTIDE SEQUENCE [LARGE SCALE GENOMIC DNA]</scope>
    <source>
        <strain evidence="5">ATCC 9039 / DSM 1715 / NCIMB 8712</strain>
    </source>
</reference>
<dbReference type="GO" id="GO:0004339">
    <property type="term" value="F:glucan 1,4-alpha-glucosidase activity"/>
    <property type="evidence" value="ECO:0007669"/>
    <property type="project" value="UniProtKB-EC"/>
</dbReference>
<dbReference type="Pfam" id="PF09137">
    <property type="entry name" value="Glucodextran_N"/>
    <property type="match status" value="1"/>
</dbReference>
<feature type="domain" description="GH15-like" evidence="2">
    <location>
        <begin position="384"/>
        <end position="692"/>
    </location>
</feature>
<keyword evidence="1" id="KW-0732">Signal</keyword>
<dbReference type="KEGG" id="bid:Bind_3431"/>
<dbReference type="Pfam" id="PF00723">
    <property type="entry name" value="Glyco_hydro_15"/>
    <property type="match status" value="2"/>
</dbReference>
<protein>
    <submittedName>
        <fullName evidence="4">Glucan 1,4-alpha-glucosidase</fullName>
        <ecNumber evidence="4">3.2.1.3</ecNumber>
    </submittedName>
</protein>
<evidence type="ECO:0000313" key="4">
    <source>
        <dbReference type="EMBL" id="ACB96988.1"/>
    </source>
</evidence>
<dbReference type="InterPro" id="IPR012341">
    <property type="entry name" value="6hp_glycosidase-like_sf"/>
</dbReference>
<dbReference type="GO" id="GO:0005975">
    <property type="term" value="P:carbohydrate metabolic process"/>
    <property type="evidence" value="ECO:0007669"/>
    <property type="project" value="InterPro"/>
</dbReference>
<evidence type="ECO:0000259" key="3">
    <source>
        <dbReference type="Pfam" id="PF09137"/>
    </source>
</evidence>
<feature type="signal peptide" evidence="1">
    <location>
        <begin position="1"/>
        <end position="22"/>
    </location>
</feature>